<evidence type="ECO:0000313" key="7">
    <source>
        <dbReference type="EMBL" id="CAJ1385898.1"/>
    </source>
</evidence>
<feature type="transmembrane region" description="Helical" evidence="5">
    <location>
        <begin position="67"/>
        <end position="91"/>
    </location>
</feature>
<evidence type="ECO:0000313" key="8">
    <source>
        <dbReference type="Proteomes" id="UP001178507"/>
    </source>
</evidence>
<reference evidence="7" key="1">
    <citation type="submission" date="2023-08" db="EMBL/GenBank/DDBJ databases">
        <authorList>
            <person name="Chen Y."/>
            <person name="Shah S."/>
            <person name="Dougan E. K."/>
            <person name="Thang M."/>
            <person name="Chan C."/>
        </authorList>
    </citation>
    <scope>NUCLEOTIDE SEQUENCE</scope>
</reference>
<evidence type="ECO:0000256" key="2">
    <source>
        <dbReference type="ARBA" id="ARBA00022692"/>
    </source>
</evidence>
<proteinExistence type="predicted"/>
<protein>
    <recommendedName>
        <fullName evidence="6">Amino acid transporter transmembrane domain-containing protein</fullName>
    </recommendedName>
</protein>
<sequence>MVVMSPSVSASMVEPERFTAAVTLAITYFTANYLLLSFCGDFLYSYVAGDVVAQEVTLSKAFSVTPIHSAAVVIYVLQLLLTFPSGLFMMFRNAEKLCASRASWQRRARRVVLILSFCGVAMILPRFADFLAVRLHPSSPCLPEPVPQGLLERKCLSHSIFLAGGAHFRRVLWRLGLCGLLAAASVIQGT</sequence>
<feature type="domain" description="Amino acid transporter transmembrane" evidence="6">
    <location>
        <begin position="4"/>
        <end position="133"/>
    </location>
</feature>
<feature type="transmembrane region" description="Helical" evidence="5">
    <location>
        <begin position="111"/>
        <end position="128"/>
    </location>
</feature>
<dbReference type="GO" id="GO:0016020">
    <property type="term" value="C:membrane"/>
    <property type="evidence" value="ECO:0007669"/>
    <property type="project" value="UniProtKB-SubCell"/>
</dbReference>
<comment type="subcellular location">
    <subcellularLocation>
        <location evidence="1">Membrane</location>
    </subcellularLocation>
</comment>
<keyword evidence="4 5" id="KW-0472">Membrane</keyword>
<keyword evidence="3 5" id="KW-1133">Transmembrane helix</keyword>
<dbReference type="AlphaFoldDB" id="A0AA36IFP0"/>
<organism evidence="7 8">
    <name type="scientific">Effrenium voratum</name>
    <dbReference type="NCBI Taxonomy" id="2562239"/>
    <lineage>
        <taxon>Eukaryota</taxon>
        <taxon>Sar</taxon>
        <taxon>Alveolata</taxon>
        <taxon>Dinophyceae</taxon>
        <taxon>Suessiales</taxon>
        <taxon>Symbiodiniaceae</taxon>
        <taxon>Effrenium</taxon>
    </lineage>
</organism>
<dbReference type="InterPro" id="IPR013057">
    <property type="entry name" value="AA_transpt_TM"/>
</dbReference>
<dbReference type="Proteomes" id="UP001178507">
    <property type="component" value="Unassembled WGS sequence"/>
</dbReference>
<evidence type="ECO:0000256" key="3">
    <source>
        <dbReference type="ARBA" id="ARBA00022989"/>
    </source>
</evidence>
<keyword evidence="8" id="KW-1185">Reference proteome</keyword>
<name>A0AA36IFP0_9DINO</name>
<evidence type="ECO:0000256" key="4">
    <source>
        <dbReference type="ARBA" id="ARBA00023136"/>
    </source>
</evidence>
<feature type="transmembrane region" description="Helical" evidence="5">
    <location>
        <begin position="21"/>
        <end position="47"/>
    </location>
</feature>
<keyword evidence="2 5" id="KW-0812">Transmembrane</keyword>
<dbReference type="EMBL" id="CAUJNA010001302">
    <property type="protein sequence ID" value="CAJ1385898.1"/>
    <property type="molecule type" value="Genomic_DNA"/>
</dbReference>
<accession>A0AA36IFP0</accession>
<evidence type="ECO:0000259" key="6">
    <source>
        <dbReference type="Pfam" id="PF01490"/>
    </source>
</evidence>
<gene>
    <name evidence="7" type="ORF">EVOR1521_LOCUS12386</name>
</gene>
<evidence type="ECO:0000256" key="1">
    <source>
        <dbReference type="ARBA" id="ARBA00004370"/>
    </source>
</evidence>
<dbReference type="Pfam" id="PF01490">
    <property type="entry name" value="Aa_trans"/>
    <property type="match status" value="1"/>
</dbReference>
<evidence type="ECO:0000256" key="5">
    <source>
        <dbReference type="SAM" id="Phobius"/>
    </source>
</evidence>
<comment type="caution">
    <text evidence="7">The sequence shown here is derived from an EMBL/GenBank/DDBJ whole genome shotgun (WGS) entry which is preliminary data.</text>
</comment>